<dbReference type="Gene3D" id="1.20.1070.10">
    <property type="entry name" value="Rhodopsin 7-helix transmembrane proteins"/>
    <property type="match status" value="1"/>
</dbReference>
<feature type="transmembrane region" description="Helical" evidence="5">
    <location>
        <begin position="105"/>
        <end position="132"/>
    </location>
</feature>
<evidence type="ECO:0000256" key="2">
    <source>
        <dbReference type="ARBA" id="ARBA00022692"/>
    </source>
</evidence>
<reference evidence="7" key="1">
    <citation type="submission" date="2021-02" db="EMBL/GenBank/DDBJ databases">
        <authorList>
            <person name="Nowell W R."/>
        </authorList>
    </citation>
    <scope>NUCLEOTIDE SEQUENCE</scope>
</reference>
<sequence>MYVVLFQKTIAAINERNTFHLERRNISVLLTCNTCFAALLTCITICVITGSNLSTGFLIYNVDFCCVWGLLYDIFECSIYHSYYLQSFYRLCRVVFYKRKSLLSYLLYVILIVGQWLLIFCLLLPPLFIKWYTQLPTEKYCLIPYTDVNAEIYHIIILYSIPLACISVSYLWITIFMRSSRTSSIIMATQQRQRNLRDLTVIKRIIMLMSILISLRLPTIIFMVYGIIAGQLYGLTYGIVGLITSACLIFIGLITIYITPQIRNNISIFLIYRDNRVQPTPLKNLEMRRARDRNITTSRQNQLTSTLEDVVAEQNL</sequence>
<evidence type="ECO:0000313" key="7">
    <source>
        <dbReference type="EMBL" id="CAF1340923.1"/>
    </source>
</evidence>
<keyword evidence="4 5" id="KW-0472">Membrane</keyword>
<evidence type="ECO:0000256" key="4">
    <source>
        <dbReference type="ARBA" id="ARBA00023136"/>
    </source>
</evidence>
<keyword evidence="9" id="KW-1185">Reference proteome</keyword>
<comment type="caution">
    <text evidence="7">The sequence shown here is derived from an EMBL/GenBank/DDBJ whole genome shotgun (WGS) entry which is preliminary data.</text>
</comment>
<dbReference type="OrthoDB" id="10042359at2759"/>
<dbReference type="InterPro" id="IPR017452">
    <property type="entry name" value="GPCR_Rhodpsn_7TM"/>
</dbReference>
<dbReference type="GO" id="GO:0016020">
    <property type="term" value="C:membrane"/>
    <property type="evidence" value="ECO:0007669"/>
    <property type="project" value="UniProtKB-SubCell"/>
</dbReference>
<feature type="transmembrane region" description="Helical" evidence="5">
    <location>
        <begin position="26"/>
        <end position="51"/>
    </location>
</feature>
<evidence type="ECO:0000259" key="6">
    <source>
        <dbReference type="PROSITE" id="PS50262"/>
    </source>
</evidence>
<dbReference type="SUPFAM" id="SSF81321">
    <property type="entry name" value="Family A G protein-coupled receptor-like"/>
    <property type="match status" value="1"/>
</dbReference>
<evidence type="ECO:0000256" key="1">
    <source>
        <dbReference type="ARBA" id="ARBA00004370"/>
    </source>
</evidence>
<evidence type="ECO:0000256" key="5">
    <source>
        <dbReference type="SAM" id="Phobius"/>
    </source>
</evidence>
<evidence type="ECO:0000313" key="8">
    <source>
        <dbReference type="EMBL" id="CAF4201683.1"/>
    </source>
</evidence>
<comment type="subcellular location">
    <subcellularLocation>
        <location evidence="1">Membrane</location>
    </subcellularLocation>
</comment>
<dbReference type="Proteomes" id="UP000663829">
    <property type="component" value="Unassembled WGS sequence"/>
</dbReference>
<dbReference type="CDD" id="cd00637">
    <property type="entry name" value="7tm_classA_rhodopsin-like"/>
    <property type="match status" value="1"/>
</dbReference>
<feature type="domain" description="G-protein coupled receptors family 1 profile" evidence="6">
    <location>
        <begin position="1"/>
        <end position="263"/>
    </location>
</feature>
<protein>
    <recommendedName>
        <fullName evidence="6">G-protein coupled receptors family 1 profile domain-containing protein</fullName>
    </recommendedName>
</protein>
<dbReference type="EMBL" id="CAJNOQ010014400">
    <property type="protein sequence ID" value="CAF1340923.1"/>
    <property type="molecule type" value="Genomic_DNA"/>
</dbReference>
<organism evidence="7 9">
    <name type="scientific">Didymodactylos carnosus</name>
    <dbReference type="NCBI Taxonomy" id="1234261"/>
    <lineage>
        <taxon>Eukaryota</taxon>
        <taxon>Metazoa</taxon>
        <taxon>Spiralia</taxon>
        <taxon>Gnathifera</taxon>
        <taxon>Rotifera</taxon>
        <taxon>Eurotatoria</taxon>
        <taxon>Bdelloidea</taxon>
        <taxon>Philodinida</taxon>
        <taxon>Philodinidae</taxon>
        <taxon>Didymodactylos</taxon>
    </lineage>
</organism>
<feature type="transmembrane region" description="Helical" evidence="5">
    <location>
        <begin position="234"/>
        <end position="258"/>
    </location>
</feature>
<dbReference type="AlphaFoldDB" id="A0A815GMS1"/>
<name>A0A815GMS1_9BILA</name>
<dbReference type="EMBL" id="CAJOBC010058708">
    <property type="protein sequence ID" value="CAF4201683.1"/>
    <property type="molecule type" value="Genomic_DNA"/>
</dbReference>
<evidence type="ECO:0000313" key="9">
    <source>
        <dbReference type="Proteomes" id="UP000663829"/>
    </source>
</evidence>
<evidence type="ECO:0000256" key="3">
    <source>
        <dbReference type="ARBA" id="ARBA00022989"/>
    </source>
</evidence>
<proteinExistence type="predicted"/>
<keyword evidence="2 5" id="KW-0812">Transmembrane</keyword>
<dbReference type="PROSITE" id="PS50262">
    <property type="entry name" value="G_PROTEIN_RECEP_F1_2"/>
    <property type="match status" value="1"/>
</dbReference>
<feature type="transmembrane region" description="Helical" evidence="5">
    <location>
        <begin position="152"/>
        <end position="173"/>
    </location>
</feature>
<keyword evidence="3 5" id="KW-1133">Transmembrane helix</keyword>
<dbReference type="Proteomes" id="UP000681722">
    <property type="component" value="Unassembled WGS sequence"/>
</dbReference>
<feature type="transmembrane region" description="Helical" evidence="5">
    <location>
        <begin position="205"/>
        <end position="228"/>
    </location>
</feature>
<gene>
    <name evidence="7" type="ORF">GPM918_LOCUS30427</name>
    <name evidence="8" type="ORF">SRO942_LOCUS31038</name>
</gene>
<feature type="transmembrane region" description="Helical" evidence="5">
    <location>
        <begin position="57"/>
        <end position="84"/>
    </location>
</feature>
<accession>A0A815GMS1</accession>